<gene>
    <name evidence="2" type="ORF">CPZ25_013135</name>
</gene>
<keyword evidence="1" id="KW-0472">Membrane</keyword>
<feature type="transmembrane region" description="Helical" evidence="1">
    <location>
        <begin position="173"/>
        <end position="197"/>
    </location>
</feature>
<accession>A0A4P9C9D0</accession>
<dbReference type="Proteomes" id="UP000218387">
    <property type="component" value="Chromosome"/>
</dbReference>
<feature type="transmembrane region" description="Helical" evidence="1">
    <location>
        <begin position="12"/>
        <end position="36"/>
    </location>
</feature>
<proteinExistence type="predicted"/>
<feature type="transmembrane region" description="Helical" evidence="1">
    <location>
        <begin position="281"/>
        <end position="308"/>
    </location>
</feature>
<evidence type="ECO:0000313" key="2">
    <source>
        <dbReference type="EMBL" id="QCT72228.1"/>
    </source>
</evidence>
<feature type="transmembrane region" description="Helical" evidence="1">
    <location>
        <begin position="244"/>
        <end position="269"/>
    </location>
</feature>
<dbReference type="RefSeq" id="WP_074616406.1">
    <property type="nucleotide sequence ID" value="NZ_CABJDW020000006.1"/>
</dbReference>
<sequence>MKTKAITEGAMLCALAVIIALFSSYVPFLLLLFFLIPVPMVILAEKQGFRVTLIAGLAATLILFMFMDPLTAGGYGIYMIFVGCSLGYMYYKRKDGFLKLAVAYAGIFAAIILIIILLQVLTGQNFVAMLTETIDTSSAQVMDVYRSLGAFPEDQLSLLQTAVDQMKETMKMVIPLAFLISPFFIAWANVLISDTILKRMRLPVKTLPQLSKWRLPRSFKNFLIMVVIVLLVIDLAHIDTIPAVYTYTLMMIIYLLYFLMGISFVYWLINRKRAKESMGLKILIVVLCLFIPYISYIISFVGVADIYIDVRKFIENRDGTNI</sequence>
<dbReference type="KEGG" id="emt:CPZ25_013135"/>
<dbReference type="Gene3D" id="1.10.1760.20">
    <property type="match status" value="1"/>
</dbReference>
<protein>
    <submittedName>
        <fullName evidence="2">DUF2232 domain-containing protein</fullName>
    </submittedName>
</protein>
<keyword evidence="3" id="KW-1185">Reference proteome</keyword>
<reference evidence="2 3" key="1">
    <citation type="submission" date="2018-05" db="EMBL/GenBank/DDBJ databases">
        <title>Genome comparison of Eubacterium sp.</title>
        <authorList>
            <person name="Feng Y."/>
            <person name="Sanchez-Andrea I."/>
            <person name="Stams A.J.M."/>
            <person name="De Vos W.M."/>
        </authorList>
    </citation>
    <scope>NUCLEOTIDE SEQUENCE [LARGE SCALE GENOMIC DNA]</scope>
    <source>
        <strain evidence="2 3">YI</strain>
    </source>
</reference>
<dbReference type="EMBL" id="CP029487">
    <property type="protein sequence ID" value="QCT72228.1"/>
    <property type="molecule type" value="Genomic_DNA"/>
</dbReference>
<organism evidence="2 3">
    <name type="scientific">Eubacterium maltosivorans</name>
    <dbReference type="NCBI Taxonomy" id="2041044"/>
    <lineage>
        <taxon>Bacteria</taxon>
        <taxon>Bacillati</taxon>
        <taxon>Bacillota</taxon>
        <taxon>Clostridia</taxon>
        <taxon>Eubacteriales</taxon>
        <taxon>Eubacteriaceae</taxon>
        <taxon>Eubacterium</taxon>
    </lineage>
</organism>
<keyword evidence="1" id="KW-1133">Transmembrane helix</keyword>
<evidence type="ECO:0000313" key="3">
    <source>
        <dbReference type="Proteomes" id="UP000218387"/>
    </source>
</evidence>
<dbReference type="PANTHER" id="PTHR41324">
    <property type="entry name" value="MEMBRANE PROTEIN-RELATED"/>
    <property type="match status" value="1"/>
</dbReference>
<feature type="transmembrane region" description="Helical" evidence="1">
    <location>
        <begin position="218"/>
        <end position="238"/>
    </location>
</feature>
<feature type="transmembrane region" description="Helical" evidence="1">
    <location>
        <begin position="72"/>
        <end position="91"/>
    </location>
</feature>
<dbReference type="InterPro" id="IPR018710">
    <property type="entry name" value="DUF2232"/>
</dbReference>
<dbReference type="PANTHER" id="PTHR41324:SF1">
    <property type="entry name" value="DUF2232 DOMAIN-CONTAINING PROTEIN"/>
    <property type="match status" value="1"/>
</dbReference>
<feature type="transmembrane region" description="Helical" evidence="1">
    <location>
        <begin position="98"/>
        <end position="121"/>
    </location>
</feature>
<keyword evidence="1" id="KW-0812">Transmembrane</keyword>
<feature type="transmembrane region" description="Helical" evidence="1">
    <location>
        <begin position="48"/>
        <end position="66"/>
    </location>
</feature>
<dbReference type="Pfam" id="PF09991">
    <property type="entry name" value="DUF2232"/>
    <property type="match status" value="1"/>
</dbReference>
<dbReference type="AlphaFoldDB" id="A0A4P9C9D0"/>
<evidence type="ECO:0000256" key="1">
    <source>
        <dbReference type="SAM" id="Phobius"/>
    </source>
</evidence>
<name>A0A4P9C9D0_EUBML</name>